<evidence type="ECO:0000256" key="5">
    <source>
        <dbReference type="ARBA" id="ARBA00022989"/>
    </source>
</evidence>
<keyword evidence="4 8" id="KW-0812">Transmembrane</keyword>
<feature type="region of interest" description="Disordered" evidence="9">
    <location>
        <begin position="1"/>
        <end position="26"/>
    </location>
</feature>
<dbReference type="GO" id="GO:0015347">
    <property type="term" value="F:sodium-independent organic anion transmembrane transporter activity"/>
    <property type="evidence" value="ECO:0007669"/>
    <property type="project" value="TreeGrafter"/>
</dbReference>
<feature type="transmembrane region" description="Helical" evidence="8">
    <location>
        <begin position="581"/>
        <end position="605"/>
    </location>
</feature>
<dbReference type="Proteomes" id="UP000192578">
    <property type="component" value="Unassembled WGS sequence"/>
</dbReference>
<keyword evidence="7" id="KW-1015">Disulfide bond</keyword>
<reference evidence="12" key="1">
    <citation type="submission" date="2017-01" db="EMBL/GenBank/DDBJ databases">
        <title>Comparative genomics of anhydrobiosis in the tardigrade Hypsibius dujardini.</title>
        <authorList>
            <person name="Yoshida Y."/>
            <person name="Koutsovoulos G."/>
            <person name="Laetsch D."/>
            <person name="Stevens L."/>
            <person name="Kumar S."/>
            <person name="Horikawa D."/>
            <person name="Ishino K."/>
            <person name="Komine S."/>
            <person name="Tomita M."/>
            <person name="Blaxter M."/>
            <person name="Arakawa K."/>
        </authorList>
    </citation>
    <scope>NUCLEOTIDE SEQUENCE [LARGE SCALE GENOMIC DNA]</scope>
    <source>
        <strain evidence="12">Z151</strain>
    </source>
</reference>
<comment type="subcellular location">
    <subcellularLocation>
        <location evidence="1 8">Cell membrane</location>
        <topology evidence="1 8">Multi-pass membrane protein</topology>
    </subcellularLocation>
</comment>
<dbReference type="GO" id="GO:0006811">
    <property type="term" value="P:monoatomic ion transport"/>
    <property type="evidence" value="ECO:0007669"/>
    <property type="project" value="UniProtKB-KW"/>
</dbReference>
<feature type="compositionally biased region" description="Low complexity" evidence="9">
    <location>
        <begin position="9"/>
        <end position="23"/>
    </location>
</feature>
<name>A0A1W0XAL2_HYPEX</name>
<dbReference type="Pfam" id="PF03137">
    <property type="entry name" value="OATP"/>
    <property type="match status" value="1"/>
</dbReference>
<gene>
    <name evidence="11" type="ORF">BV898_01504</name>
</gene>
<dbReference type="EMBL" id="MTYJ01000006">
    <property type="protein sequence ID" value="OQV24440.1"/>
    <property type="molecule type" value="Genomic_DNA"/>
</dbReference>
<dbReference type="AlphaFoldDB" id="A0A1W0XAL2"/>
<feature type="transmembrane region" description="Helical" evidence="8">
    <location>
        <begin position="135"/>
        <end position="156"/>
    </location>
</feature>
<organism evidence="11 12">
    <name type="scientific">Hypsibius exemplaris</name>
    <name type="common">Freshwater tardigrade</name>
    <dbReference type="NCBI Taxonomy" id="2072580"/>
    <lineage>
        <taxon>Eukaryota</taxon>
        <taxon>Metazoa</taxon>
        <taxon>Ecdysozoa</taxon>
        <taxon>Tardigrada</taxon>
        <taxon>Eutardigrada</taxon>
        <taxon>Parachela</taxon>
        <taxon>Hypsibioidea</taxon>
        <taxon>Hypsibiidae</taxon>
        <taxon>Hypsibius</taxon>
    </lineage>
</organism>
<feature type="transmembrane region" description="Helical" evidence="8">
    <location>
        <begin position="293"/>
        <end position="317"/>
    </location>
</feature>
<sequence length="780" mass="84264">MDQPTSVDNSSNSSSSSSYNNNNIDNAKSARKFKNPFAAPDPDSEDEPKCGMFGWFPAWLQLFSNMKVFMFCFVALGVFHGMSHSYMGAVLPSIERRFGFASSKIGTVKAMSDVSHIFAALIVGHYGGSGHRPRWISMGMFVLGLAMLLFAAPEIIFPVKGHSLTTAGTTKNTAGRLPDDELCLIPMNGTSKKPAVCTAGEQEQEGNLGPLIVFGVAEFLMGLGATTPMILGLPFVDDNVSYKSTPFYFTLSFAGRLFGPLMGFGLGAIFNSIYFDFSHPHFSQTDPRWISAWYLGFIVCGLGVCLFAVTIGCFPAVMPTRKSLTKSGLSKTESVLSTKTHNHHGKRKQEKVVLKDLPRNLKRLLTNSTYVIKLGSQLLEGLSIAGYMGFSQKFIQNQYRIAPSIASLAGGVPPVFAGFLGIAIGSTLIKRLKFAPRHVSMMTIVSAVIASACYFSVIGMGCDTPDIVGIGLGPGSPAASAPTDPLLLDLETCDAKHNCSCHSRQFSPVCDRLTNITYVSPCYAGCTGATYVNKTKFFTSCACVSNVTLFQDDPKFPFKQSLSKFPSHVVAGICPSTCGNFYQYIIVMCIAKFLMGIPLAGILMIQFRIVDYDLKSIANAVSSIVMSALGFLPAPIIAGFIIDSTCRFWQTSVCNVKGACLLYDVDAFRTKLHASVGVCKLLAAILDCLVTYKLWNVSFDRDEGAPPAGTETMIIGTELPTLTIQRDRQNSSDSDASTGTDTAASEQSNARFFSIPNERASGFQPVHIGLSKRLSYPITT</sequence>
<protein>
    <recommendedName>
        <fullName evidence="8">Solute carrier organic anion transporter family member</fullName>
    </recommendedName>
</protein>
<feature type="compositionally biased region" description="Low complexity" evidence="9">
    <location>
        <begin position="731"/>
        <end position="745"/>
    </location>
</feature>
<keyword evidence="5 8" id="KW-1133">Transmembrane helix</keyword>
<feature type="transmembrane region" description="Helical" evidence="8">
    <location>
        <begin position="410"/>
        <end position="429"/>
    </location>
</feature>
<dbReference type="GO" id="GO:0016323">
    <property type="term" value="C:basolateral plasma membrane"/>
    <property type="evidence" value="ECO:0007669"/>
    <property type="project" value="TreeGrafter"/>
</dbReference>
<dbReference type="Gene3D" id="1.20.1250.20">
    <property type="entry name" value="MFS general substrate transporter like domains"/>
    <property type="match status" value="1"/>
</dbReference>
<dbReference type="InterPro" id="IPR004156">
    <property type="entry name" value="OATP"/>
</dbReference>
<dbReference type="GO" id="GO:0043252">
    <property type="term" value="P:sodium-independent organic anion transport"/>
    <property type="evidence" value="ECO:0007669"/>
    <property type="project" value="TreeGrafter"/>
</dbReference>
<evidence type="ECO:0000256" key="4">
    <source>
        <dbReference type="ARBA" id="ARBA00022692"/>
    </source>
</evidence>
<evidence type="ECO:0000259" key="10">
    <source>
        <dbReference type="PROSITE" id="PS51465"/>
    </source>
</evidence>
<keyword evidence="8" id="KW-0813">Transport</keyword>
<evidence type="ECO:0000256" key="8">
    <source>
        <dbReference type="RuleBase" id="RU362056"/>
    </source>
</evidence>
<proteinExistence type="inferred from homology"/>
<feature type="transmembrane region" description="Helical" evidence="8">
    <location>
        <begin position="58"/>
        <end position="79"/>
    </location>
</feature>
<evidence type="ECO:0000256" key="6">
    <source>
        <dbReference type="ARBA" id="ARBA00023136"/>
    </source>
</evidence>
<comment type="caution">
    <text evidence="11">The sequence shown here is derived from an EMBL/GenBank/DDBJ whole genome shotgun (WGS) entry which is preliminary data.</text>
</comment>
<dbReference type="PANTHER" id="PTHR11388:SF76">
    <property type="entry name" value="SOLUTE CARRIER ORGANIC ANION TRANSPORTER FAMILY MEMBER"/>
    <property type="match status" value="1"/>
</dbReference>
<keyword evidence="3" id="KW-1003">Cell membrane</keyword>
<feature type="transmembrane region" description="Helical" evidence="8">
    <location>
        <begin position="248"/>
        <end position="273"/>
    </location>
</feature>
<evidence type="ECO:0000256" key="1">
    <source>
        <dbReference type="ARBA" id="ARBA00004651"/>
    </source>
</evidence>
<evidence type="ECO:0000256" key="7">
    <source>
        <dbReference type="ARBA" id="ARBA00023157"/>
    </source>
</evidence>
<keyword evidence="6 8" id="KW-0472">Membrane</keyword>
<dbReference type="PROSITE" id="PS51465">
    <property type="entry name" value="KAZAL_2"/>
    <property type="match status" value="1"/>
</dbReference>
<feature type="region of interest" description="Disordered" evidence="9">
    <location>
        <begin position="725"/>
        <end position="747"/>
    </location>
</feature>
<dbReference type="InterPro" id="IPR002350">
    <property type="entry name" value="Kazal_dom"/>
</dbReference>
<dbReference type="InterPro" id="IPR036259">
    <property type="entry name" value="MFS_trans_sf"/>
</dbReference>
<evidence type="ECO:0000256" key="3">
    <source>
        <dbReference type="ARBA" id="ARBA00022475"/>
    </source>
</evidence>
<feature type="transmembrane region" description="Helical" evidence="8">
    <location>
        <begin position="617"/>
        <end position="642"/>
    </location>
</feature>
<evidence type="ECO:0000256" key="9">
    <source>
        <dbReference type="SAM" id="MobiDB-lite"/>
    </source>
</evidence>
<evidence type="ECO:0000256" key="2">
    <source>
        <dbReference type="ARBA" id="ARBA00009657"/>
    </source>
</evidence>
<dbReference type="CDD" id="cd17336">
    <property type="entry name" value="MFS_SLCO_OATP"/>
    <property type="match status" value="1"/>
</dbReference>
<feature type="transmembrane region" description="Helical" evidence="8">
    <location>
        <begin position="441"/>
        <end position="461"/>
    </location>
</feature>
<dbReference type="OrthoDB" id="5062115at2759"/>
<comment type="similarity">
    <text evidence="2 8">Belongs to the organo anion transporter (TC 2.A.60) family.</text>
</comment>
<keyword evidence="8" id="KW-0406">Ion transport</keyword>
<evidence type="ECO:0000313" key="12">
    <source>
        <dbReference type="Proteomes" id="UP000192578"/>
    </source>
</evidence>
<comment type="caution">
    <text evidence="8">Lacks conserved residue(s) required for the propagation of feature annotation.</text>
</comment>
<dbReference type="PANTHER" id="PTHR11388">
    <property type="entry name" value="ORGANIC ANION TRANSPORTER"/>
    <property type="match status" value="1"/>
</dbReference>
<feature type="transmembrane region" description="Helical" evidence="8">
    <location>
        <begin position="211"/>
        <end position="236"/>
    </location>
</feature>
<keyword evidence="12" id="KW-1185">Reference proteome</keyword>
<dbReference type="NCBIfam" id="TIGR00805">
    <property type="entry name" value="oat"/>
    <property type="match status" value="1"/>
</dbReference>
<feature type="domain" description="Kazal-like" evidence="10">
    <location>
        <begin position="487"/>
        <end position="545"/>
    </location>
</feature>
<dbReference type="SUPFAM" id="SSF103473">
    <property type="entry name" value="MFS general substrate transporter"/>
    <property type="match status" value="2"/>
</dbReference>
<accession>A0A1W0XAL2</accession>
<evidence type="ECO:0000313" key="11">
    <source>
        <dbReference type="EMBL" id="OQV24440.1"/>
    </source>
</evidence>